<name>B0D955_LACBS</name>
<evidence type="ECO:0000313" key="3">
    <source>
        <dbReference type="Proteomes" id="UP000001194"/>
    </source>
</evidence>
<keyword evidence="1" id="KW-0732">Signal</keyword>
<dbReference type="SUPFAM" id="SSF48264">
    <property type="entry name" value="Cytochrome P450"/>
    <property type="match status" value="1"/>
</dbReference>
<evidence type="ECO:0000313" key="2">
    <source>
        <dbReference type="EMBL" id="EDR09194.1"/>
    </source>
</evidence>
<feature type="chain" id="PRO_5002747120" evidence="1">
    <location>
        <begin position="21"/>
        <end position="108"/>
    </location>
</feature>
<keyword evidence="3" id="KW-1185">Reference proteome</keyword>
<feature type="signal peptide" evidence="1">
    <location>
        <begin position="1"/>
        <end position="20"/>
    </location>
</feature>
<dbReference type="Gene3D" id="1.10.630.10">
    <property type="entry name" value="Cytochrome P450"/>
    <property type="match status" value="1"/>
</dbReference>
<dbReference type="RefSeq" id="XP_001880507.1">
    <property type="nucleotide sequence ID" value="XM_001880472.1"/>
</dbReference>
<dbReference type="GeneID" id="6076027"/>
<reference evidence="2 3" key="1">
    <citation type="journal article" date="2008" name="Nature">
        <title>The genome of Laccaria bicolor provides insights into mycorrhizal symbiosis.</title>
        <authorList>
            <person name="Martin F."/>
            <person name="Aerts A."/>
            <person name="Ahren D."/>
            <person name="Brun A."/>
            <person name="Danchin E.G.J."/>
            <person name="Duchaussoy F."/>
            <person name="Gibon J."/>
            <person name="Kohler A."/>
            <person name="Lindquist E."/>
            <person name="Pereda V."/>
            <person name="Salamov A."/>
            <person name="Shapiro H.J."/>
            <person name="Wuyts J."/>
            <person name="Blaudez D."/>
            <person name="Buee M."/>
            <person name="Brokstein P."/>
            <person name="Canbaeck B."/>
            <person name="Cohen D."/>
            <person name="Courty P.E."/>
            <person name="Coutinho P.M."/>
            <person name="Delaruelle C."/>
            <person name="Detter J.C."/>
            <person name="Deveau A."/>
            <person name="DiFazio S."/>
            <person name="Duplessis S."/>
            <person name="Fraissinet-Tachet L."/>
            <person name="Lucic E."/>
            <person name="Frey-Klett P."/>
            <person name="Fourrey C."/>
            <person name="Feussner I."/>
            <person name="Gay G."/>
            <person name="Grimwood J."/>
            <person name="Hoegger P.J."/>
            <person name="Jain P."/>
            <person name="Kilaru S."/>
            <person name="Labbe J."/>
            <person name="Lin Y.C."/>
            <person name="Legue V."/>
            <person name="Le Tacon F."/>
            <person name="Marmeisse R."/>
            <person name="Melayah D."/>
            <person name="Montanini B."/>
            <person name="Muratet M."/>
            <person name="Nehls U."/>
            <person name="Niculita-Hirzel H."/>
            <person name="Oudot-Le Secq M.P."/>
            <person name="Peter M."/>
            <person name="Quesneville H."/>
            <person name="Rajashekar B."/>
            <person name="Reich M."/>
            <person name="Rouhier N."/>
            <person name="Schmutz J."/>
            <person name="Yin T."/>
            <person name="Chalot M."/>
            <person name="Henrissat B."/>
            <person name="Kuees U."/>
            <person name="Lucas S."/>
            <person name="Van de Peer Y."/>
            <person name="Podila G.K."/>
            <person name="Polle A."/>
            <person name="Pukkila P.J."/>
            <person name="Richardson P.M."/>
            <person name="Rouze P."/>
            <person name="Sanders I.R."/>
            <person name="Stajich J.E."/>
            <person name="Tunlid A."/>
            <person name="Tuskan G."/>
            <person name="Grigoriev I.V."/>
        </authorList>
    </citation>
    <scope>NUCLEOTIDE SEQUENCE [LARGE SCALE GENOMIC DNA]</scope>
    <source>
        <strain evidence="3">S238N-H82 / ATCC MYA-4686</strain>
    </source>
</reference>
<dbReference type="GO" id="GO:0004497">
    <property type="term" value="F:monooxygenase activity"/>
    <property type="evidence" value="ECO:0007669"/>
    <property type="project" value="InterPro"/>
</dbReference>
<dbReference type="KEGG" id="lbc:LACBIDRAFT_326593"/>
<dbReference type="EMBL" id="DS547100">
    <property type="protein sequence ID" value="EDR09194.1"/>
    <property type="molecule type" value="Genomic_DNA"/>
</dbReference>
<evidence type="ECO:0000256" key="1">
    <source>
        <dbReference type="SAM" id="SignalP"/>
    </source>
</evidence>
<dbReference type="GO" id="GO:0020037">
    <property type="term" value="F:heme binding"/>
    <property type="evidence" value="ECO:0007669"/>
    <property type="project" value="InterPro"/>
</dbReference>
<accession>B0D955</accession>
<dbReference type="Proteomes" id="UP000001194">
    <property type="component" value="Unassembled WGS sequence"/>
</dbReference>
<dbReference type="InterPro" id="IPR036396">
    <property type="entry name" value="Cyt_P450_sf"/>
</dbReference>
<organism evidence="3">
    <name type="scientific">Laccaria bicolor (strain S238N-H82 / ATCC MYA-4686)</name>
    <name type="common">Bicoloured deceiver</name>
    <name type="synonym">Laccaria laccata var. bicolor</name>
    <dbReference type="NCBI Taxonomy" id="486041"/>
    <lineage>
        <taxon>Eukaryota</taxon>
        <taxon>Fungi</taxon>
        <taxon>Dikarya</taxon>
        <taxon>Basidiomycota</taxon>
        <taxon>Agaricomycotina</taxon>
        <taxon>Agaricomycetes</taxon>
        <taxon>Agaricomycetidae</taxon>
        <taxon>Agaricales</taxon>
        <taxon>Agaricineae</taxon>
        <taxon>Hydnangiaceae</taxon>
        <taxon>Laccaria</taxon>
    </lineage>
</organism>
<sequence length="108" mass="12265">MLASIVRWAVLCTVSWGCWSVVRRFMVGTALDNIPGPPSLSFFKGNLSQLFNTHGWEFHKAIAAKYGSVIKLKALFGENQLYVFDPKALHHIVVKDQHIYEETTPFIE</sequence>
<dbReference type="AlphaFoldDB" id="B0D955"/>
<dbReference type="GO" id="GO:0005506">
    <property type="term" value="F:iron ion binding"/>
    <property type="evidence" value="ECO:0007669"/>
    <property type="project" value="InterPro"/>
</dbReference>
<dbReference type="InParanoid" id="B0D955"/>
<gene>
    <name evidence="2" type="ORF">LACBIDRAFT_326593</name>
</gene>
<dbReference type="HOGENOM" id="CLU_171234_0_0_1"/>
<dbReference type="GO" id="GO:0016705">
    <property type="term" value="F:oxidoreductase activity, acting on paired donors, with incorporation or reduction of molecular oxygen"/>
    <property type="evidence" value="ECO:0007669"/>
    <property type="project" value="InterPro"/>
</dbReference>
<dbReference type="OrthoDB" id="1470350at2759"/>
<proteinExistence type="predicted"/>
<protein>
    <submittedName>
        <fullName evidence="2">Predicted protein</fullName>
    </submittedName>
</protein>